<evidence type="ECO:0000313" key="3">
    <source>
        <dbReference type="Proteomes" id="UP000674143"/>
    </source>
</evidence>
<evidence type="ECO:0000313" key="2">
    <source>
        <dbReference type="EMBL" id="KAG5473608.1"/>
    </source>
</evidence>
<organism evidence="2 3">
    <name type="scientific">Leishmania orientalis</name>
    <dbReference type="NCBI Taxonomy" id="2249476"/>
    <lineage>
        <taxon>Eukaryota</taxon>
        <taxon>Discoba</taxon>
        <taxon>Euglenozoa</taxon>
        <taxon>Kinetoplastea</taxon>
        <taxon>Metakinetoplastina</taxon>
        <taxon>Trypanosomatida</taxon>
        <taxon>Trypanosomatidae</taxon>
        <taxon>Leishmaniinae</taxon>
        <taxon>Leishmania</taxon>
    </lineage>
</organism>
<sequence>MDRMNLHQTSRGIQELLYTLGTSLERFKGTNGLQHLVTTSKLSLLSLFGVFERTKDETYQKRATAVSETRRCLLRLVDDFDEVAGSTERLARKIDRLVGTLEQFHRCCDMEIDDRLSADDPGVQQLGQCFRQIREANSQMKGSLDDFSASRVTCTDLTRSVIVEIERVGAETSCDVAAALAAFDDQRRRVQMKENEVAHAMSRATSGEDPAVRFAEFNYAKELEALDSLGRKYIDSLGNAMTATHFALEQSSMTGWASSNIFFAQLGQLLSEISASGKAIAASLLSIKNAQKVSHQLTEEKQRILQEQRATANAPAAATSAATNLLDEGAGVLPGASPVCLNANGSLLSSPLADSSQAKPPIQASSSTEGPGRRFVDLDDLFN</sequence>
<gene>
    <name evidence="2" type="ORF">LSCM4_03678</name>
</gene>
<feature type="compositionally biased region" description="Polar residues" evidence="1">
    <location>
        <begin position="351"/>
        <end position="369"/>
    </location>
</feature>
<feature type="region of interest" description="Disordered" evidence="1">
    <location>
        <begin position="351"/>
        <end position="383"/>
    </location>
</feature>
<reference evidence="3" key="1">
    <citation type="journal article" date="2021" name="Microbiol. Resour. Announc.">
        <title>LGAAP: Leishmaniinae Genome Assembly and Annotation Pipeline.</title>
        <authorList>
            <person name="Almutairi H."/>
            <person name="Urbaniak M.D."/>
            <person name="Bates M.D."/>
            <person name="Jariyapan N."/>
            <person name="Kwakye-Nuako G."/>
            <person name="Thomaz-Soccol V."/>
            <person name="Al-Salem W.S."/>
            <person name="Dillon R.J."/>
            <person name="Bates P.A."/>
            <person name="Gatherer D."/>
        </authorList>
    </citation>
    <scope>NUCLEOTIDE SEQUENCE [LARGE SCALE GENOMIC DNA]</scope>
</reference>
<dbReference type="GeneID" id="92359608"/>
<name>A0A836HBE7_9TRYP</name>
<proteinExistence type="predicted"/>
<dbReference type="Proteomes" id="UP000674143">
    <property type="component" value="Unassembled WGS sequence"/>
</dbReference>
<evidence type="ECO:0000256" key="1">
    <source>
        <dbReference type="SAM" id="MobiDB-lite"/>
    </source>
</evidence>
<accession>A0A836HBE7</accession>
<comment type="caution">
    <text evidence="2">The sequence shown here is derived from an EMBL/GenBank/DDBJ whole genome shotgun (WGS) entry which is preliminary data.</text>
</comment>
<dbReference type="EMBL" id="JAFHLR010000029">
    <property type="protein sequence ID" value="KAG5473608.1"/>
    <property type="molecule type" value="Genomic_DNA"/>
</dbReference>
<reference evidence="3" key="2">
    <citation type="journal article" date="2021" name="Sci. Data">
        <title>Chromosome-scale genome sequencing, assembly and annotation of six genomes from subfamily Leishmaniinae.</title>
        <authorList>
            <person name="Almutairi H."/>
            <person name="Urbaniak M.D."/>
            <person name="Bates M.D."/>
            <person name="Jariyapan N."/>
            <person name="Kwakye-Nuako G."/>
            <person name="Thomaz Soccol V."/>
            <person name="Al-Salem W.S."/>
            <person name="Dillon R.J."/>
            <person name="Bates P.A."/>
            <person name="Gatherer D."/>
        </authorList>
    </citation>
    <scope>NUCLEOTIDE SEQUENCE [LARGE SCALE GENOMIC DNA]</scope>
</reference>
<dbReference type="KEGG" id="loi:92359608"/>
<protein>
    <submittedName>
        <fullName evidence="2">Uncharacterized protein</fullName>
    </submittedName>
</protein>
<dbReference type="AlphaFoldDB" id="A0A836HBE7"/>
<dbReference type="RefSeq" id="XP_067061611.1">
    <property type="nucleotide sequence ID" value="XM_067205674.1"/>
</dbReference>
<keyword evidence="3" id="KW-1185">Reference proteome</keyword>